<keyword evidence="4 10" id="KW-0547">Nucleotide-binding</keyword>
<sequence>MDIKSHQNHLFSNKYGLPEALPGASVPVRLWSPLSEIDYSAQRQIRNVAALPNMHGIAIMPDVHSGNSVTVGSVIAMRQAVSPAAVGVDIGCGMIAVKLSSTIADLPADLADIRMAWESVVPVGFAKHKTKAEIFKTDGFFRRDLKKLYSRFNQLRVDVSSLEKTSVRQCGTLGGGNHFIELCADGDGALWLMLHSGSRGIGKALAEQHISRARRLEWNSDLPDHNLAVFLHRDETGHEFQEWNDYMHDLYWAQDYAAFSREVMMASIIEQLRVFLPGFSCSEAINCHHNYVSEERFDDLELVITRKGAISARHGELGIIPGSMGTGAYIVRGLGNDAAYCSASHGAGRVMSRSEARQTFSMDDLLEQTAGVECRKDRGVLDEIPGAYKNLDRVIDYQSDLVEVVAKLETLLCIKG</sequence>
<evidence type="ECO:0000256" key="9">
    <source>
        <dbReference type="PIRSR" id="PIRSR601233-1"/>
    </source>
</evidence>
<dbReference type="Proteomes" id="UP000035199">
    <property type="component" value="Chromosome"/>
</dbReference>
<evidence type="ECO:0000256" key="2">
    <source>
        <dbReference type="ARBA" id="ARBA00022598"/>
    </source>
</evidence>
<evidence type="ECO:0000256" key="11">
    <source>
        <dbReference type="PIRSR" id="PIRSR601233-3"/>
    </source>
</evidence>
<feature type="binding site" evidence="11">
    <location>
        <position position="178"/>
    </location>
    <ligand>
        <name>Mn(2+)</name>
        <dbReference type="ChEBI" id="CHEBI:29035"/>
        <label>1</label>
    </ligand>
</feature>
<evidence type="ECO:0000256" key="8">
    <source>
        <dbReference type="ARBA" id="ARBA00047746"/>
    </source>
</evidence>
<evidence type="ECO:0000256" key="3">
    <source>
        <dbReference type="ARBA" id="ARBA00022723"/>
    </source>
</evidence>
<evidence type="ECO:0000256" key="5">
    <source>
        <dbReference type="ARBA" id="ARBA00022800"/>
    </source>
</evidence>
<reference evidence="12 13" key="1">
    <citation type="journal article" date="2015" name="Genome Announc.">
        <title>Complete Genome Sequence of the Type Strain Corynebacterium mustelae DSM 45274, Isolated from Various Tissues of a Male Ferret with Lethal Sepsis.</title>
        <authorList>
            <person name="Ruckert C."/>
            <person name="Eimer J."/>
            <person name="Winkler A."/>
            <person name="Tauch A."/>
        </authorList>
    </citation>
    <scope>NUCLEOTIDE SEQUENCE [LARGE SCALE GENOMIC DNA]</scope>
    <source>
        <strain evidence="12 13">DSM 45274</strain>
    </source>
</reference>
<dbReference type="EMBL" id="CP011542">
    <property type="protein sequence ID" value="AKK06130.1"/>
    <property type="molecule type" value="Genomic_DNA"/>
</dbReference>
<protein>
    <recommendedName>
        <fullName evidence="1">3'-phosphate/5'-hydroxy nucleic acid ligase</fullName>
        <ecNumber evidence="1">6.5.1.8</ecNumber>
    </recommendedName>
</protein>
<dbReference type="EC" id="6.5.1.8" evidence="1"/>
<feature type="binding site" evidence="11">
    <location>
        <position position="89"/>
    </location>
    <ligand>
        <name>Mn(2+)</name>
        <dbReference type="ChEBI" id="CHEBI:29035"/>
        <label>1</label>
    </ligand>
</feature>
<gene>
    <name evidence="12" type="ORF">CMUST_09065</name>
</gene>
<dbReference type="Pfam" id="PF01139">
    <property type="entry name" value="RtcB"/>
    <property type="match status" value="1"/>
</dbReference>
<dbReference type="GO" id="GO:0003909">
    <property type="term" value="F:DNA ligase activity"/>
    <property type="evidence" value="ECO:0007669"/>
    <property type="project" value="TreeGrafter"/>
</dbReference>
<feature type="binding site" evidence="10">
    <location>
        <begin position="177"/>
        <end position="181"/>
    </location>
    <ligand>
        <name>GMP</name>
        <dbReference type="ChEBI" id="CHEBI:58115"/>
    </ligand>
</feature>
<keyword evidence="6 10" id="KW-0342">GTP-binding</keyword>
<dbReference type="GO" id="GO:0005525">
    <property type="term" value="F:GTP binding"/>
    <property type="evidence" value="ECO:0007669"/>
    <property type="project" value="UniProtKB-KW"/>
</dbReference>
<accession>A0A0G3H062</accession>
<comment type="catalytic activity">
    <reaction evidence="8">
        <text>a 3'-end 3'-phospho-ribonucleotide-RNA + a 5'-end dephospho-ribonucleoside-RNA + GTP = a ribonucleotidyl-ribonucleotide-RNA + GMP + diphosphate</text>
        <dbReference type="Rhea" id="RHEA:68076"/>
        <dbReference type="Rhea" id="RHEA-COMP:10463"/>
        <dbReference type="Rhea" id="RHEA-COMP:13936"/>
        <dbReference type="Rhea" id="RHEA-COMP:17355"/>
        <dbReference type="ChEBI" id="CHEBI:33019"/>
        <dbReference type="ChEBI" id="CHEBI:37565"/>
        <dbReference type="ChEBI" id="CHEBI:58115"/>
        <dbReference type="ChEBI" id="CHEBI:83062"/>
        <dbReference type="ChEBI" id="CHEBI:138284"/>
        <dbReference type="ChEBI" id="CHEBI:173118"/>
        <dbReference type="EC" id="6.5.1.8"/>
    </reaction>
</comment>
<comment type="cofactor">
    <cofactor evidence="11">
        <name>Mn(2+)</name>
        <dbReference type="ChEBI" id="CHEBI:29035"/>
    </cofactor>
    <text evidence="11">Binds 2 manganese ions per subunit.</text>
</comment>
<dbReference type="InterPro" id="IPR036025">
    <property type="entry name" value="RtcB-like_sf"/>
</dbReference>
<dbReference type="GO" id="GO:0006281">
    <property type="term" value="P:DNA repair"/>
    <property type="evidence" value="ECO:0007669"/>
    <property type="project" value="TreeGrafter"/>
</dbReference>
<keyword evidence="2" id="KW-0436">Ligase</keyword>
<dbReference type="InterPro" id="IPR001233">
    <property type="entry name" value="RtcB"/>
</dbReference>
<dbReference type="GO" id="GO:0042245">
    <property type="term" value="P:RNA repair"/>
    <property type="evidence" value="ECO:0007669"/>
    <property type="project" value="UniProtKB-KW"/>
</dbReference>
<keyword evidence="5" id="KW-0692">RNA repair</keyword>
<feature type="binding site" evidence="10">
    <location>
        <position position="415"/>
    </location>
    <ligand>
        <name>GMP</name>
        <dbReference type="ChEBI" id="CHEBI:58115"/>
    </ligand>
</feature>
<dbReference type="InterPro" id="IPR052915">
    <property type="entry name" value="RtcB-like"/>
</dbReference>
<feature type="binding site" evidence="11">
    <location>
        <position position="289"/>
    </location>
    <ligand>
        <name>Mn(2+)</name>
        <dbReference type="ChEBI" id="CHEBI:29035"/>
        <label>2</label>
    </ligand>
</feature>
<dbReference type="Gene3D" id="3.90.1860.10">
    <property type="entry name" value="tRNA-splicing ligase RtcB"/>
    <property type="match status" value="1"/>
</dbReference>
<dbReference type="GO" id="GO:0170057">
    <property type="term" value="F:RNA ligase (GTP) activity"/>
    <property type="evidence" value="ECO:0007669"/>
    <property type="project" value="UniProtKB-EC"/>
</dbReference>
<dbReference type="PATRIC" id="fig|571915.4.peg.1922"/>
<reference evidence="13" key="2">
    <citation type="submission" date="2015-05" db="EMBL/GenBank/DDBJ databases">
        <title>Complete genome sequence of Corynebacterium mustelae DSM 45274, isolated from various tissues of a male ferret with lethal sepsis.</title>
        <authorList>
            <person name="Ruckert C."/>
            <person name="Albersmeier A."/>
            <person name="Winkler A."/>
            <person name="Tauch A."/>
        </authorList>
    </citation>
    <scope>NUCLEOTIDE SEQUENCE [LARGE SCALE GENOMIC DNA]</scope>
    <source>
        <strain evidence="13">DSM 45274</strain>
    </source>
</reference>
<feature type="binding site" evidence="11">
    <location>
        <position position="195"/>
    </location>
    <ligand>
        <name>Mn(2+)</name>
        <dbReference type="ChEBI" id="CHEBI:29035"/>
        <label>2</label>
    </ligand>
</feature>
<feature type="active site" description="GMP-histidine intermediate" evidence="9">
    <location>
        <position position="345"/>
    </location>
</feature>
<proteinExistence type="predicted"/>
<name>A0A0G3H062_9CORY</name>
<organism evidence="12 13">
    <name type="scientific">Corynebacterium mustelae</name>
    <dbReference type="NCBI Taxonomy" id="571915"/>
    <lineage>
        <taxon>Bacteria</taxon>
        <taxon>Bacillati</taxon>
        <taxon>Actinomycetota</taxon>
        <taxon>Actinomycetes</taxon>
        <taxon>Mycobacteriales</taxon>
        <taxon>Corynebacteriaceae</taxon>
        <taxon>Corynebacterium</taxon>
    </lineage>
</organism>
<feature type="binding site" evidence="10">
    <location>
        <begin position="345"/>
        <end position="348"/>
    </location>
    <ligand>
        <name>GMP</name>
        <dbReference type="ChEBI" id="CHEBI:58115"/>
    </ligand>
</feature>
<dbReference type="PANTHER" id="PTHR43749">
    <property type="entry name" value="RNA-SPLICING LIGASE RTCB"/>
    <property type="match status" value="1"/>
</dbReference>
<dbReference type="GO" id="GO:0030145">
    <property type="term" value="F:manganese ion binding"/>
    <property type="evidence" value="ECO:0007669"/>
    <property type="project" value="TreeGrafter"/>
</dbReference>
<dbReference type="OrthoDB" id="9802323at2"/>
<dbReference type="RefSeq" id="WP_083987499.1">
    <property type="nucleotide sequence ID" value="NZ_CP011542.1"/>
</dbReference>
<feature type="binding site" evidence="10">
    <location>
        <begin position="321"/>
        <end position="324"/>
    </location>
    <ligand>
        <name>GMP</name>
        <dbReference type="ChEBI" id="CHEBI:58115"/>
    </ligand>
</feature>
<keyword evidence="3 11" id="KW-0479">Metal-binding</keyword>
<dbReference type="AlphaFoldDB" id="A0A0G3H062"/>
<evidence type="ECO:0000313" key="13">
    <source>
        <dbReference type="Proteomes" id="UP000035199"/>
    </source>
</evidence>
<dbReference type="SUPFAM" id="SSF103365">
    <property type="entry name" value="Hypothetical protein PH1602"/>
    <property type="match status" value="1"/>
</dbReference>
<feature type="binding site" evidence="10">
    <location>
        <begin position="289"/>
        <end position="290"/>
    </location>
    <ligand>
        <name>GMP</name>
        <dbReference type="ChEBI" id="CHEBI:58115"/>
    </ligand>
</feature>
<evidence type="ECO:0000313" key="12">
    <source>
        <dbReference type="EMBL" id="AKK06130.1"/>
    </source>
</evidence>
<evidence type="ECO:0000256" key="1">
    <source>
        <dbReference type="ARBA" id="ARBA00012726"/>
    </source>
</evidence>
<keyword evidence="13" id="KW-1185">Reference proteome</keyword>
<evidence type="ECO:0000256" key="10">
    <source>
        <dbReference type="PIRSR" id="PIRSR601233-2"/>
    </source>
</evidence>
<dbReference type="KEGG" id="cmv:CMUST_09065"/>
<dbReference type="GO" id="GO:0006396">
    <property type="term" value="P:RNA processing"/>
    <property type="evidence" value="ECO:0007669"/>
    <property type="project" value="InterPro"/>
</dbReference>
<evidence type="ECO:0000256" key="6">
    <source>
        <dbReference type="ARBA" id="ARBA00023134"/>
    </source>
</evidence>
<dbReference type="PANTHER" id="PTHR43749:SF2">
    <property type="entry name" value="RNA-SPLICING LIGASE RTCB"/>
    <property type="match status" value="1"/>
</dbReference>
<evidence type="ECO:0000256" key="4">
    <source>
        <dbReference type="ARBA" id="ARBA00022741"/>
    </source>
</evidence>
<keyword evidence="7 11" id="KW-0464">Manganese</keyword>
<evidence type="ECO:0000256" key="7">
    <source>
        <dbReference type="ARBA" id="ARBA00023211"/>
    </source>
</evidence>